<evidence type="ECO:0000259" key="2">
    <source>
        <dbReference type="PROSITE" id="PS50053"/>
    </source>
</evidence>
<dbReference type="PROSITE" id="PS50053">
    <property type="entry name" value="UBIQUITIN_2"/>
    <property type="match status" value="1"/>
</dbReference>
<sequence>MGQNPNIVPPVSIPIPTKTGSRKGGEFTQSHQHEANIYAKCGFTTWLWLQKPGTQPKKTDFPHRTVPNSHPQPDGFDHPPGDKAKTGCLDARGLGAIDPWRTALVAMATPKQKLIDLKSEQDWLDAKGDSPIKINVDVSVVESELGMSNVTVELPLTETCAAVKAKLVAMGVRSIPANRMKLHTEPVGFLKERFTFAFYNLQNGVTLVLSQRKRAGSRFRRDHTVMPKRPKPPPAEKKPEPQPAPGKAAAALPDLPKLPNLPSMPGMTAPGMATAKMPGMPGMPGMPMSMPGGMPGMGIPGMPSLPNLPGLTVPGAMPGKAQGMPMGGPTGPGMPGGYPKMGMPQMPGMPMGMPGMGMPGMGPGGPGGMPMGCGAAAKGMPMGPGGAMPKAPM</sequence>
<name>A0AA36INI9_9DINO</name>
<protein>
    <recommendedName>
        <fullName evidence="2">Ubiquitin-like domain-containing protein</fullName>
    </recommendedName>
</protein>
<evidence type="ECO:0000256" key="1">
    <source>
        <dbReference type="SAM" id="MobiDB-lite"/>
    </source>
</evidence>
<dbReference type="Gene3D" id="3.10.20.90">
    <property type="entry name" value="Phosphatidylinositol 3-kinase Catalytic Subunit, Chain A, domain 1"/>
    <property type="match status" value="1"/>
</dbReference>
<evidence type="ECO:0000313" key="3">
    <source>
        <dbReference type="EMBL" id="CAJ1389985.1"/>
    </source>
</evidence>
<dbReference type="Proteomes" id="UP001178507">
    <property type="component" value="Unassembled WGS sequence"/>
</dbReference>
<dbReference type="AlphaFoldDB" id="A0AA36INI9"/>
<feature type="region of interest" description="Disordered" evidence="1">
    <location>
        <begin position="214"/>
        <end position="260"/>
    </location>
</feature>
<comment type="caution">
    <text evidence="3">The sequence shown here is derived from an EMBL/GenBank/DDBJ whole genome shotgun (WGS) entry which is preliminary data.</text>
</comment>
<gene>
    <name evidence="3" type="ORF">EVOR1521_LOCUS15498</name>
</gene>
<evidence type="ECO:0000313" key="4">
    <source>
        <dbReference type="Proteomes" id="UP001178507"/>
    </source>
</evidence>
<dbReference type="InterPro" id="IPR000626">
    <property type="entry name" value="Ubiquitin-like_dom"/>
</dbReference>
<feature type="compositionally biased region" description="Basic and acidic residues" evidence="1">
    <location>
        <begin position="75"/>
        <end position="85"/>
    </location>
</feature>
<accession>A0AA36INI9</accession>
<dbReference type="EMBL" id="CAUJNA010001979">
    <property type="protein sequence ID" value="CAJ1389985.1"/>
    <property type="molecule type" value="Genomic_DNA"/>
</dbReference>
<reference evidence="3" key="1">
    <citation type="submission" date="2023-08" db="EMBL/GenBank/DDBJ databases">
        <authorList>
            <person name="Chen Y."/>
            <person name="Shah S."/>
            <person name="Dougan E. K."/>
            <person name="Thang M."/>
            <person name="Chan C."/>
        </authorList>
    </citation>
    <scope>NUCLEOTIDE SEQUENCE</scope>
</reference>
<feature type="domain" description="Ubiquitin-like" evidence="2">
    <location>
        <begin position="134"/>
        <end position="216"/>
    </location>
</feature>
<organism evidence="3 4">
    <name type="scientific">Effrenium voratum</name>
    <dbReference type="NCBI Taxonomy" id="2562239"/>
    <lineage>
        <taxon>Eukaryota</taxon>
        <taxon>Sar</taxon>
        <taxon>Alveolata</taxon>
        <taxon>Dinophyceae</taxon>
        <taxon>Suessiales</taxon>
        <taxon>Symbiodiniaceae</taxon>
        <taxon>Effrenium</taxon>
    </lineage>
</organism>
<feature type="compositionally biased region" description="Low complexity" evidence="1">
    <location>
        <begin position="245"/>
        <end position="260"/>
    </location>
</feature>
<dbReference type="InterPro" id="IPR029071">
    <property type="entry name" value="Ubiquitin-like_domsf"/>
</dbReference>
<feature type="region of interest" description="Disordered" evidence="1">
    <location>
        <begin position="54"/>
        <end position="85"/>
    </location>
</feature>
<feature type="compositionally biased region" description="Basic residues" evidence="1">
    <location>
        <begin position="214"/>
        <end position="231"/>
    </location>
</feature>
<proteinExistence type="predicted"/>
<dbReference type="SUPFAM" id="SSF54236">
    <property type="entry name" value="Ubiquitin-like"/>
    <property type="match status" value="1"/>
</dbReference>
<feature type="region of interest" description="Disordered" evidence="1">
    <location>
        <begin position="1"/>
        <end position="26"/>
    </location>
</feature>
<keyword evidence="4" id="KW-1185">Reference proteome</keyword>